<name>A0A6A4GHN1_9AGAR</name>
<dbReference type="AlphaFoldDB" id="A0A6A4GHN1"/>
<organism evidence="2 3">
    <name type="scientific">Gymnopus androsaceus JB14</name>
    <dbReference type="NCBI Taxonomy" id="1447944"/>
    <lineage>
        <taxon>Eukaryota</taxon>
        <taxon>Fungi</taxon>
        <taxon>Dikarya</taxon>
        <taxon>Basidiomycota</taxon>
        <taxon>Agaricomycotina</taxon>
        <taxon>Agaricomycetes</taxon>
        <taxon>Agaricomycetidae</taxon>
        <taxon>Agaricales</taxon>
        <taxon>Marasmiineae</taxon>
        <taxon>Omphalotaceae</taxon>
        <taxon>Gymnopus</taxon>
    </lineage>
</organism>
<dbReference type="EMBL" id="ML770042">
    <property type="protein sequence ID" value="KAE9385031.1"/>
    <property type="molecule type" value="Genomic_DNA"/>
</dbReference>
<keyword evidence="1" id="KW-0732">Signal</keyword>
<gene>
    <name evidence="2" type="ORF">BT96DRAFT_613637</name>
</gene>
<evidence type="ECO:0000313" key="2">
    <source>
        <dbReference type="EMBL" id="KAE9385031.1"/>
    </source>
</evidence>
<reference evidence="2" key="1">
    <citation type="journal article" date="2019" name="Environ. Microbiol.">
        <title>Fungal ecological strategies reflected in gene transcription - a case study of two litter decomposers.</title>
        <authorList>
            <person name="Barbi F."/>
            <person name="Kohler A."/>
            <person name="Barry K."/>
            <person name="Baskaran P."/>
            <person name="Daum C."/>
            <person name="Fauchery L."/>
            <person name="Ihrmark K."/>
            <person name="Kuo A."/>
            <person name="LaButti K."/>
            <person name="Lipzen A."/>
            <person name="Morin E."/>
            <person name="Grigoriev I.V."/>
            <person name="Henrissat B."/>
            <person name="Lindahl B."/>
            <person name="Martin F."/>
        </authorList>
    </citation>
    <scope>NUCLEOTIDE SEQUENCE</scope>
    <source>
        <strain evidence="2">JB14</strain>
    </source>
</reference>
<dbReference type="Proteomes" id="UP000799118">
    <property type="component" value="Unassembled WGS sequence"/>
</dbReference>
<sequence length="95" mass="10592">MVNYHFSSFMSFSLAVVHCSNATVVDPPRAGIGNCWGSECWGTSEGGCSHYRVPSCSLMHLQRRYRHYRPTVLQHYHNHGELVLLLSLPASAKGS</sequence>
<evidence type="ECO:0000256" key="1">
    <source>
        <dbReference type="SAM" id="SignalP"/>
    </source>
</evidence>
<feature type="chain" id="PRO_5025561037" description="Secreted protein" evidence="1">
    <location>
        <begin position="23"/>
        <end position="95"/>
    </location>
</feature>
<evidence type="ECO:0000313" key="3">
    <source>
        <dbReference type="Proteomes" id="UP000799118"/>
    </source>
</evidence>
<protein>
    <recommendedName>
        <fullName evidence="4">Secreted protein</fullName>
    </recommendedName>
</protein>
<feature type="signal peptide" evidence="1">
    <location>
        <begin position="1"/>
        <end position="22"/>
    </location>
</feature>
<accession>A0A6A4GHN1</accession>
<evidence type="ECO:0008006" key="4">
    <source>
        <dbReference type="Google" id="ProtNLM"/>
    </source>
</evidence>
<keyword evidence="3" id="KW-1185">Reference proteome</keyword>
<proteinExistence type="predicted"/>